<comment type="similarity">
    <text evidence="1">Belongs to the peptidase S1C family.</text>
</comment>
<dbReference type="SUPFAM" id="SSF50494">
    <property type="entry name" value="Trypsin-like serine proteases"/>
    <property type="match status" value="1"/>
</dbReference>
<evidence type="ECO:0000256" key="6">
    <source>
        <dbReference type="ARBA" id="ARBA00022825"/>
    </source>
</evidence>
<dbReference type="InterPro" id="IPR011782">
    <property type="entry name" value="Pept_S1C_Do"/>
</dbReference>
<feature type="region of interest" description="Disordered" evidence="9">
    <location>
        <begin position="396"/>
        <end position="421"/>
    </location>
</feature>
<dbReference type="AlphaFoldDB" id="A0A8J7RJI2"/>
<dbReference type="SUPFAM" id="SSF50156">
    <property type="entry name" value="PDZ domain-like"/>
    <property type="match status" value="2"/>
</dbReference>
<dbReference type="InterPro" id="IPR009003">
    <property type="entry name" value="Peptidase_S1_PA"/>
</dbReference>
<dbReference type="SMART" id="SM00228">
    <property type="entry name" value="PDZ"/>
    <property type="match status" value="2"/>
</dbReference>
<evidence type="ECO:0000313" key="13">
    <source>
        <dbReference type="Proteomes" id="UP000673975"/>
    </source>
</evidence>
<evidence type="ECO:0000256" key="5">
    <source>
        <dbReference type="ARBA" id="ARBA00022801"/>
    </source>
</evidence>
<dbReference type="NCBIfam" id="TIGR02037">
    <property type="entry name" value="degP_htrA_DO"/>
    <property type="match status" value="1"/>
</dbReference>
<protein>
    <submittedName>
        <fullName evidence="12">Do family serine endopeptidase</fullName>
    </submittedName>
</protein>
<keyword evidence="10" id="KW-0812">Transmembrane</keyword>
<dbReference type="PROSITE" id="PS50106">
    <property type="entry name" value="PDZ"/>
    <property type="match status" value="2"/>
</dbReference>
<dbReference type="InterPro" id="IPR036034">
    <property type="entry name" value="PDZ_sf"/>
</dbReference>
<keyword evidence="3" id="KW-0732">Signal</keyword>
<dbReference type="PANTHER" id="PTHR43343:SF3">
    <property type="entry name" value="PROTEASE DO-LIKE 8, CHLOROPLASTIC"/>
    <property type="match status" value="1"/>
</dbReference>
<reference evidence="12" key="1">
    <citation type="submission" date="2021-02" db="EMBL/GenBank/DDBJ databases">
        <title>Natronogracilivirga saccharolytica gen. nov. sp. nov. a new anaerobic, haloalkiliphilic carbohydrate-fermenting bacterium from soda lake and proposing of Cyclonatronumiaceae fam. nov. in the phylum Balneolaeota.</title>
        <authorList>
            <person name="Zhilina T.N."/>
            <person name="Sorokin D.Y."/>
            <person name="Zavarzina D.G."/>
            <person name="Toshchakov S.V."/>
            <person name="Kublanov I.V."/>
        </authorList>
    </citation>
    <scope>NUCLEOTIDE SEQUENCE</scope>
    <source>
        <strain evidence="12">Z-1702</strain>
    </source>
</reference>
<gene>
    <name evidence="12" type="ORF">NATSA_06890</name>
</gene>
<dbReference type="InterPro" id="IPR051201">
    <property type="entry name" value="Chloro_Bact_Ser_Proteases"/>
</dbReference>
<dbReference type="RefSeq" id="WP_210511283.1">
    <property type="nucleotide sequence ID" value="NZ_JAFIDN010000004.1"/>
</dbReference>
<feature type="active site" description="Charge relay system" evidence="7">
    <location>
        <position position="163"/>
    </location>
</feature>
<dbReference type="GO" id="GO:0006508">
    <property type="term" value="P:proteolysis"/>
    <property type="evidence" value="ECO:0007669"/>
    <property type="project" value="UniProtKB-KW"/>
</dbReference>
<evidence type="ECO:0000256" key="10">
    <source>
        <dbReference type="SAM" id="Phobius"/>
    </source>
</evidence>
<evidence type="ECO:0000256" key="9">
    <source>
        <dbReference type="SAM" id="MobiDB-lite"/>
    </source>
</evidence>
<dbReference type="EMBL" id="JAFIDN010000004">
    <property type="protein sequence ID" value="MBP3192382.1"/>
    <property type="molecule type" value="Genomic_DNA"/>
</dbReference>
<feature type="active site" description="Charge relay system" evidence="7">
    <location>
        <position position="240"/>
    </location>
</feature>
<feature type="active site" description="Charge relay system" evidence="7">
    <location>
        <position position="132"/>
    </location>
</feature>
<accession>A0A8J7RJI2</accession>
<dbReference type="InterPro" id="IPR001478">
    <property type="entry name" value="PDZ"/>
</dbReference>
<dbReference type="Proteomes" id="UP000673975">
    <property type="component" value="Unassembled WGS sequence"/>
</dbReference>
<dbReference type="Pfam" id="PF13365">
    <property type="entry name" value="Trypsin_2"/>
    <property type="match status" value="1"/>
</dbReference>
<feature type="binding site" evidence="8">
    <location>
        <begin position="238"/>
        <end position="240"/>
    </location>
    <ligand>
        <name>substrate</name>
    </ligand>
</feature>
<evidence type="ECO:0000256" key="7">
    <source>
        <dbReference type="PIRSR" id="PIRSR611782-1"/>
    </source>
</evidence>
<dbReference type="PANTHER" id="PTHR43343">
    <property type="entry name" value="PEPTIDASE S12"/>
    <property type="match status" value="1"/>
</dbReference>
<evidence type="ECO:0000256" key="1">
    <source>
        <dbReference type="ARBA" id="ARBA00010541"/>
    </source>
</evidence>
<proteinExistence type="inferred from homology"/>
<keyword evidence="4" id="KW-0677">Repeat</keyword>
<sequence length="508" mass="56283">MPLHQKLLTVILLLLTGMMLGILFMIYRGSWMPPERVEVRYTDVKRSTEPIDPAKGEERYSPSFLFNDVAEEIIPAVVYIESEISVDRDMPDDEFHEFEDRFWERFLPRQRAQSIGSGVLISGDGYILTNHHVIQGAEGRVRVMTHDKKEHDAKIIGSDPSTDLAVIKINSDQTSAIVIGNSDHVRIGDWVMAIGNPFRLRSTVTAGIVSATGRDVDIISDRMRIESFIQTDAAINRGNSGGALVNTRGELVGINTAIASESGSYQGYGFAVPVNLAMKIGQDIIEHGEVQRAYLGVEIVSLDHDRAKRAGLDKVEGVEIRNLAPEGSADRGGLKRGDVVLAVNGHTVGEANRLQERIAMLRPGDEVSLKVWRDGSEKEIAFPLLGKEDEAVRKWASADPEPRRDEQFRFDPDEESGVRQSTFESGFTVAELPVSENLSEYGLVVIRVEPGSSAYESGIQQEDVIQKINNKKPAGLDELSEVMNDLRSAEKTISLELYRDGETIEIEL</sequence>
<dbReference type="InterPro" id="IPR001940">
    <property type="entry name" value="Peptidase_S1C"/>
</dbReference>
<feature type="transmembrane region" description="Helical" evidence="10">
    <location>
        <begin position="7"/>
        <end position="27"/>
    </location>
</feature>
<dbReference type="Gene3D" id="2.30.42.10">
    <property type="match status" value="2"/>
</dbReference>
<dbReference type="GO" id="GO:0004252">
    <property type="term" value="F:serine-type endopeptidase activity"/>
    <property type="evidence" value="ECO:0007669"/>
    <property type="project" value="InterPro"/>
</dbReference>
<evidence type="ECO:0000256" key="3">
    <source>
        <dbReference type="ARBA" id="ARBA00022729"/>
    </source>
</evidence>
<keyword evidence="13" id="KW-1185">Reference proteome</keyword>
<evidence type="ECO:0000256" key="8">
    <source>
        <dbReference type="PIRSR" id="PIRSR611782-2"/>
    </source>
</evidence>
<comment type="caution">
    <text evidence="12">The sequence shown here is derived from an EMBL/GenBank/DDBJ whole genome shotgun (WGS) entry which is preliminary data.</text>
</comment>
<organism evidence="12 13">
    <name type="scientific">Natronogracilivirga saccharolytica</name>
    <dbReference type="NCBI Taxonomy" id="2812953"/>
    <lineage>
        <taxon>Bacteria</taxon>
        <taxon>Pseudomonadati</taxon>
        <taxon>Balneolota</taxon>
        <taxon>Balneolia</taxon>
        <taxon>Balneolales</taxon>
        <taxon>Cyclonatronaceae</taxon>
        <taxon>Natronogracilivirga</taxon>
    </lineage>
</organism>
<feature type="compositionally biased region" description="Basic and acidic residues" evidence="9">
    <location>
        <begin position="400"/>
        <end position="411"/>
    </location>
</feature>
<feature type="binding site" evidence="8">
    <location>
        <position position="132"/>
    </location>
    <ligand>
        <name>substrate</name>
    </ligand>
</feature>
<evidence type="ECO:0000313" key="12">
    <source>
        <dbReference type="EMBL" id="MBP3192382.1"/>
    </source>
</evidence>
<dbReference type="Gene3D" id="2.40.10.120">
    <property type="match status" value="1"/>
</dbReference>
<keyword evidence="5" id="KW-0378">Hydrolase</keyword>
<evidence type="ECO:0000256" key="2">
    <source>
        <dbReference type="ARBA" id="ARBA00022670"/>
    </source>
</evidence>
<keyword evidence="2" id="KW-0645">Protease</keyword>
<keyword evidence="10" id="KW-0472">Membrane</keyword>
<keyword evidence="6" id="KW-0720">Serine protease</keyword>
<evidence type="ECO:0000259" key="11">
    <source>
        <dbReference type="PROSITE" id="PS50106"/>
    </source>
</evidence>
<feature type="binding site" evidence="8">
    <location>
        <position position="83"/>
    </location>
    <ligand>
        <name>substrate</name>
    </ligand>
</feature>
<feature type="binding site" evidence="8">
    <location>
        <position position="163"/>
    </location>
    <ligand>
        <name>substrate</name>
    </ligand>
</feature>
<feature type="domain" description="PDZ" evidence="11">
    <location>
        <begin position="426"/>
        <end position="501"/>
    </location>
</feature>
<dbReference type="PRINTS" id="PR00834">
    <property type="entry name" value="PROTEASES2C"/>
</dbReference>
<dbReference type="Pfam" id="PF13180">
    <property type="entry name" value="PDZ_2"/>
    <property type="match status" value="2"/>
</dbReference>
<name>A0A8J7RJI2_9BACT</name>
<feature type="domain" description="PDZ" evidence="11">
    <location>
        <begin position="284"/>
        <end position="375"/>
    </location>
</feature>
<keyword evidence="10" id="KW-1133">Transmembrane helix</keyword>
<dbReference type="FunFam" id="2.40.10.10:FF:000001">
    <property type="entry name" value="Periplasmic serine protease DegS"/>
    <property type="match status" value="1"/>
</dbReference>
<evidence type="ECO:0000256" key="4">
    <source>
        <dbReference type="ARBA" id="ARBA00022737"/>
    </source>
</evidence>